<dbReference type="PANTHER" id="PTHR43133:SF51">
    <property type="entry name" value="RNA POLYMERASE SIGMA FACTOR"/>
    <property type="match status" value="1"/>
</dbReference>
<dbReference type="Pfam" id="PF08281">
    <property type="entry name" value="Sigma70_r4_2"/>
    <property type="match status" value="1"/>
</dbReference>
<dbReference type="Proteomes" id="UP000218767">
    <property type="component" value="Unassembled WGS sequence"/>
</dbReference>
<dbReference type="InterPro" id="IPR007627">
    <property type="entry name" value="RNA_pol_sigma70_r2"/>
</dbReference>
<evidence type="ECO:0000313" key="7">
    <source>
        <dbReference type="EMBL" id="PCI75467.1"/>
    </source>
</evidence>
<dbReference type="InterPro" id="IPR014284">
    <property type="entry name" value="RNA_pol_sigma-70_dom"/>
</dbReference>
<evidence type="ECO:0000313" key="8">
    <source>
        <dbReference type="Proteomes" id="UP000218767"/>
    </source>
</evidence>
<dbReference type="Pfam" id="PF04542">
    <property type="entry name" value="Sigma70_r2"/>
    <property type="match status" value="1"/>
</dbReference>
<gene>
    <name evidence="7" type="ORF">COB20_12835</name>
</gene>
<dbReference type="Gene3D" id="1.10.10.10">
    <property type="entry name" value="Winged helix-like DNA-binding domain superfamily/Winged helix DNA-binding domain"/>
    <property type="match status" value="1"/>
</dbReference>
<feature type="domain" description="RNA polymerase sigma factor 70 region 4 type 2" evidence="6">
    <location>
        <begin position="117"/>
        <end position="169"/>
    </location>
</feature>
<dbReference type="NCBIfam" id="TIGR02937">
    <property type="entry name" value="sigma70-ECF"/>
    <property type="match status" value="1"/>
</dbReference>
<comment type="caution">
    <text evidence="7">The sequence shown here is derived from an EMBL/GenBank/DDBJ whole genome shotgun (WGS) entry which is preliminary data.</text>
</comment>
<dbReference type="InterPro" id="IPR013324">
    <property type="entry name" value="RNA_pol_sigma_r3/r4-like"/>
</dbReference>
<evidence type="ECO:0000256" key="3">
    <source>
        <dbReference type="ARBA" id="ARBA00023082"/>
    </source>
</evidence>
<accession>A0A2A4X065</accession>
<dbReference type="InterPro" id="IPR036388">
    <property type="entry name" value="WH-like_DNA-bd_sf"/>
</dbReference>
<name>A0A2A4X065_9GAMM</name>
<dbReference type="AlphaFoldDB" id="A0A2A4X065"/>
<protein>
    <submittedName>
        <fullName evidence="7">RNA polymerase subunit sigma-70</fullName>
    </submittedName>
</protein>
<dbReference type="Gene3D" id="1.10.1740.10">
    <property type="match status" value="1"/>
</dbReference>
<organism evidence="7 8">
    <name type="scientific">SAR86 cluster bacterium</name>
    <dbReference type="NCBI Taxonomy" id="2030880"/>
    <lineage>
        <taxon>Bacteria</taxon>
        <taxon>Pseudomonadati</taxon>
        <taxon>Pseudomonadota</taxon>
        <taxon>Gammaproteobacteria</taxon>
        <taxon>SAR86 cluster</taxon>
    </lineage>
</organism>
<keyword evidence="3" id="KW-0731">Sigma factor</keyword>
<comment type="similarity">
    <text evidence="1">Belongs to the sigma-70 factor family. ECF subfamily.</text>
</comment>
<evidence type="ECO:0000259" key="5">
    <source>
        <dbReference type="Pfam" id="PF04542"/>
    </source>
</evidence>
<dbReference type="EMBL" id="NVUL01000074">
    <property type="protein sequence ID" value="PCI75467.1"/>
    <property type="molecule type" value="Genomic_DNA"/>
</dbReference>
<feature type="domain" description="RNA polymerase sigma-70 region 2" evidence="5">
    <location>
        <begin position="23"/>
        <end position="91"/>
    </location>
</feature>
<evidence type="ECO:0000259" key="6">
    <source>
        <dbReference type="Pfam" id="PF08281"/>
    </source>
</evidence>
<dbReference type="SUPFAM" id="SSF88659">
    <property type="entry name" value="Sigma3 and sigma4 domains of RNA polymerase sigma factors"/>
    <property type="match status" value="1"/>
</dbReference>
<dbReference type="GO" id="GO:0016987">
    <property type="term" value="F:sigma factor activity"/>
    <property type="evidence" value="ECO:0007669"/>
    <property type="project" value="UniProtKB-KW"/>
</dbReference>
<dbReference type="SUPFAM" id="SSF88946">
    <property type="entry name" value="Sigma2 domain of RNA polymerase sigma factors"/>
    <property type="match status" value="1"/>
</dbReference>
<reference evidence="8" key="1">
    <citation type="submission" date="2017-08" db="EMBL/GenBank/DDBJ databases">
        <title>A dynamic microbial community with high functional redundancy inhabits the cold, oxic subseafloor aquifer.</title>
        <authorList>
            <person name="Tully B.J."/>
            <person name="Wheat C.G."/>
            <person name="Glazer B.T."/>
            <person name="Huber J.A."/>
        </authorList>
    </citation>
    <scope>NUCLEOTIDE SEQUENCE [LARGE SCALE GENOMIC DNA]</scope>
</reference>
<keyword evidence="2" id="KW-0805">Transcription regulation</keyword>
<dbReference type="InterPro" id="IPR013249">
    <property type="entry name" value="RNA_pol_sigma70_r4_t2"/>
</dbReference>
<dbReference type="CDD" id="cd06171">
    <property type="entry name" value="Sigma70_r4"/>
    <property type="match status" value="1"/>
</dbReference>
<evidence type="ECO:0000256" key="1">
    <source>
        <dbReference type="ARBA" id="ARBA00010641"/>
    </source>
</evidence>
<proteinExistence type="inferred from homology"/>
<dbReference type="GO" id="GO:0006352">
    <property type="term" value="P:DNA-templated transcription initiation"/>
    <property type="evidence" value="ECO:0007669"/>
    <property type="project" value="InterPro"/>
</dbReference>
<keyword evidence="4" id="KW-0804">Transcription</keyword>
<evidence type="ECO:0000256" key="2">
    <source>
        <dbReference type="ARBA" id="ARBA00023015"/>
    </source>
</evidence>
<evidence type="ECO:0000256" key="4">
    <source>
        <dbReference type="ARBA" id="ARBA00023163"/>
    </source>
</evidence>
<dbReference type="GO" id="GO:0003677">
    <property type="term" value="F:DNA binding"/>
    <property type="evidence" value="ECO:0007669"/>
    <property type="project" value="InterPro"/>
</dbReference>
<sequence>MISESALILRALARHDNDAFSALVRMHQGKIRAYLVRLCRSYDLADDIAQETFLTAFRKLQSYKGEGNFSGWLFRIAHNCFLQHIRKTKRRIEITEQFGTQQELQTEQYDSLSTEQMDLEQALTQLNPDETATITLCHSYGYSHQEVSDILDMPLGSVKSNISRGKVKLQKILTKPNGLEKAS</sequence>
<dbReference type="InterPro" id="IPR013325">
    <property type="entry name" value="RNA_pol_sigma_r2"/>
</dbReference>
<dbReference type="InterPro" id="IPR039425">
    <property type="entry name" value="RNA_pol_sigma-70-like"/>
</dbReference>
<dbReference type="PANTHER" id="PTHR43133">
    <property type="entry name" value="RNA POLYMERASE ECF-TYPE SIGMA FACTO"/>
    <property type="match status" value="1"/>
</dbReference>